<dbReference type="RefSeq" id="WP_262309167.1">
    <property type="nucleotide sequence ID" value="NZ_CP106679.1"/>
</dbReference>
<dbReference type="SMART" id="SM00091">
    <property type="entry name" value="PAS"/>
    <property type="match status" value="1"/>
</dbReference>
<dbReference type="CDD" id="cd16917">
    <property type="entry name" value="HATPase_UhpB-NarQ-NarX-like"/>
    <property type="match status" value="1"/>
</dbReference>
<protein>
    <recommendedName>
        <fullName evidence="2">histidine kinase</fullName>
        <ecNumber evidence="2">2.7.13.3</ecNumber>
    </recommendedName>
</protein>
<evidence type="ECO:0000313" key="11">
    <source>
        <dbReference type="EMBL" id="UXP31728.1"/>
    </source>
</evidence>
<feature type="domain" description="PAS" evidence="10">
    <location>
        <begin position="192"/>
        <end position="268"/>
    </location>
</feature>
<keyword evidence="6" id="KW-0418">Kinase</keyword>
<dbReference type="EC" id="2.7.13.3" evidence="2"/>
<keyword evidence="5" id="KW-0547">Nucleotide-binding</keyword>
<reference evidence="11" key="1">
    <citation type="submission" date="2022-09" db="EMBL/GenBank/DDBJ databases">
        <title>Comparative genomics and taxonomic characterization of three novel marine species of genus Reichenbachiella exhibiting antioxidant and polysaccharide degradation activities.</title>
        <authorList>
            <person name="Muhammad N."/>
            <person name="Lee Y.-J."/>
            <person name="Ko J."/>
            <person name="Kim S.-G."/>
        </authorList>
    </citation>
    <scope>NUCLEOTIDE SEQUENCE</scope>
    <source>
        <strain evidence="11">BKB1-1</strain>
    </source>
</reference>
<evidence type="ECO:0000256" key="5">
    <source>
        <dbReference type="ARBA" id="ARBA00022741"/>
    </source>
</evidence>
<dbReference type="SMART" id="SM00387">
    <property type="entry name" value="HATPase_c"/>
    <property type="match status" value="1"/>
</dbReference>
<evidence type="ECO:0000259" key="9">
    <source>
        <dbReference type="PROSITE" id="PS50109"/>
    </source>
</evidence>
<proteinExistence type="predicted"/>
<evidence type="ECO:0000256" key="6">
    <source>
        <dbReference type="ARBA" id="ARBA00022777"/>
    </source>
</evidence>
<keyword evidence="3" id="KW-0597">Phosphoprotein</keyword>
<dbReference type="InterPro" id="IPR035965">
    <property type="entry name" value="PAS-like_dom_sf"/>
</dbReference>
<dbReference type="Pfam" id="PF08447">
    <property type="entry name" value="PAS_3"/>
    <property type="match status" value="1"/>
</dbReference>
<gene>
    <name evidence="11" type="ORF">N6H18_15370</name>
</gene>
<evidence type="ECO:0000256" key="1">
    <source>
        <dbReference type="ARBA" id="ARBA00000085"/>
    </source>
</evidence>
<dbReference type="PROSITE" id="PS50112">
    <property type="entry name" value="PAS"/>
    <property type="match status" value="1"/>
</dbReference>
<accession>A0ABY6CMI3</accession>
<evidence type="ECO:0000256" key="7">
    <source>
        <dbReference type="ARBA" id="ARBA00022840"/>
    </source>
</evidence>
<dbReference type="SUPFAM" id="SSF55781">
    <property type="entry name" value="GAF domain-like"/>
    <property type="match status" value="1"/>
</dbReference>
<dbReference type="InterPro" id="IPR013655">
    <property type="entry name" value="PAS_fold_3"/>
</dbReference>
<dbReference type="InterPro" id="IPR005467">
    <property type="entry name" value="His_kinase_dom"/>
</dbReference>
<comment type="catalytic activity">
    <reaction evidence="1">
        <text>ATP + protein L-histidine = ADP + protein N-phospho-L-histidine.</text>
        <dbReference type="EC" id="2.7.13.3"/>
    </reaction>
</comment>
<dbReference type="SUPFAM" id="SSF55785">
    <property type="entry name" value="PYP-like sensor domain (PAS domain)"/>
    <property type="match status" value="1"/>
</dbReference>
<dbReference type="SUPFAM" id="SSF55874">
    <property type="entry name" value="ATPase domain of HSP90 chaperone/DNA topoisomerase II/histidine kinase"/>
    <property type="match status" value="1"/>
</dbReference>
<dbReference type="InterPro" id="IPR011712">
    <property type="entry name" value="Sig_transdc_His_kin_sub3_dim/P"/>
</dbReference>
<dbReference type="InterPro" id="IPR000014">
    <property type="entry name" value="PAS"/>
</dbReference>
<evidence type="ECO:0000256" key="3">
    <source>
        <dbReference type="ARBA" id="ARBA00022553"/>
    </source>
</evidence>
<keyword evidence="8" id="KW-0902">Two-component regulatory system</keyword>
<dbReference type="Gene3D" id="3.30.565.10">
    <property type="entry name" value="Histidine kinase-like ATPase, C-terminal domain"/>
    <property type="match status" value="1"/>
</dbReference>
<evidence type="ECO:0000259" key="10">
    <source>
        <dbReference type="PROSITE" id="PS50112"/>
    </source>
</evidence>
<evidence type="ECO:0000256" key="4">
    <source>
        <dbReference type="ARBA" id="ARBA00022679"/>
    </source>
</evidence>
<evidence type="ECO:0000256" key="2">
    <source>
        <dbReference type="ARBA" id="ARBA00012438"/>
    </source>
</evidence>
<keyword evidence="12" id="KW-1185">Reference proteome</keyword>
<dbReference type="Gene3D" id="3.30.450.20">
    <property type="entry name" value="PAS domain"/>
    <property type="match status" value="1"/>
</dbReference>
<dbReference type="NCBIfam" id="TIGR00229">
    <property type="entry name" value="sensory_box"/>
    <property type="match status" value="1"/>
</dbReference>
<dbReference type="InterPro" id="IPR050482">
    <property type="entry name" value="Sensor_HK_TwoCompSys"/>
</dbReference>
<dbReference type="EMBL" id="CP106679">
    <property type="protein sequence ID" value="UXP31728.1"/>
    <property type="molecule type" value="Genomic_DNA"/>
</dbReference>
<dbReference type="InterPro" id="IPR036890">
    <property type="entry name" value="HATPase_C_sf"/>
</dbReference>
<dbReference type="InterPro" id="IPR029016">
    <property type="entry name" value="GAF-like_dom_sf"/>
</dbReference>
<name>A0ABY6CMI3_9BACT</name>
<dbReference type="Proteomes" id="UP001065174">
    <property type="component" value="Chromosome"/>
</dbReference>
<evidence type="ECO:0000313" key="12">
    <source>
        <dbReference type="Proteomes" id="UP001065174"/>
    </source>
</evidence>
<keyword evidence="4" id="KW-0808">Transferase</keyword>
<dbReference type="Pfam" id="PF07730">
    <property type="entry name" value="HisKA_3"/>
    <property type="match status" value="1"/>
</dbReference>
<dbReference type="Pfam" id="PF02518">
    <property type="entry name" value="HATPase_c"/>
    <property type="match status" value="1"/>
</dbReference>
<dbReference type="PANTHER" id="PTHR24421">
    <property type="entry name" value="NITRATE/NITRITE SENSOR PROTEIN NARX-RELATED"/>
    <property type="match status" value="1"/>
</dbReference>
<dbReference type="PANTHER" id="PTHR24421:SF10">
    <property type="entry name" value="NITRATE_NITRITE SENSOR PROTEIN NARQ"/>
    <property type="match status" value="1"/>
</dbReference>
<sequence length="545" mass="61730">MTNMSVSNDRALIGVSLAIKELIINQNFEQALDHALQYLGEAFDGDVFISELTLTADKRLVLNLKHHWMKVYDQHRLDINTEKPLTSFPTIYDQLAVGNTYTFKKSEATPELAKHLNLTGGQSGVLVPIFVSGNLWGLLSLTTIEYERDWSEAIVSVFDSLSCAIGAILSKMIYRASLEHEIIDQSMLIMEQNKRYETLVKNIPGIVFRCDMNQDWTMRYISPYVKELTGYADSDFVGAQKNKSLADLIHPNDRDFLWTETNRQLKKGTTYKVNYRIIDASGREHWIWEQGAIQANSHGEEMLEGCMIDITDRVRTHEKVMAATLEAEDRARTHFSEEIHDHLQQVLTTAHLNLEYAKKNRLNSDSKKHLDVASDSLQEAISATRSISHRLMPKTIEDYGYQAAVESLIEDLEGVIATRFEFHVSHGMEDIPTSICLSLYRITQEAITNIVKYAEASVATIQLIQHDDTLILTIDDNGKGFDYQKVLDAERGFGLNNMQNRATSIGGQLYIDSVPGKGTHLLMEIPYQTKKAKNVEGEDQNSFGR</sequence>
<keyword evidence="7" id="KW-0067">ATP-binding</keyword>
<dbReference type="InterPro" id="IPR003594">
    <property type="entry name" value="HATPase_dom"/>
</dbReference>
<dbReference type="CDD" id="cd00130">
    <property type="entry name" value="PAS"/>
    <property type="match status" value="1"/>
</dbReference>
<dbReference type="PROSITE" id="PS50109">
    <property type="entry name" value="HIS_KIN"/>
    <property type="match status" value="1"/>
</dbReference>
<dbReference type="Gene3D" id="3.30.450.40">
    <property type="match status" value="1"/>
</dbReference>
<feature type="domain" description="Histidine kinase" evidence="9">
    <location>
        <begin position="439"/>
        <end position="529"/>
    </location>
</feature>
<evidence type="ECO:0000256" key="8">
    <source>
        <dbReference type="ARBA" id="ARBA00023012"/>
    </source>
</evidence>
<organism evidence="11 12">
    <name type="scientific">Reichenbachiella agarivorans</name>
    <dbReference type="NCBI Taxonomy" id="2979464"/>
    <lineage>
        <taxon>Bacteria</taxon>
        <taxon>Pseudomonadati</taxon>
        <taxon>Bacteroidota</taxon>
        <taxon>Cytophagia</taxon>
        <taxon>Cytophagales</taxon>
        <taxon>Reichenbachiellaceae</taxon>
        <taxon>Reichenbachiella</taxon>
    </lineage>
</organism>